<evidence type="ECO:0000313" key="2">
    <source>
        <dbReference type="Proteomes" id="UP000236291"/>
    </source>
</evidence>
<evidence type="ECO:0000313" key="1">
    <source>
        <dbReference type="EMBL" id="PNX59349.1"/>
    </source>
</evidence>
<dbReference type="Proteomes" id="UP000236291">
    <property type="component" value="Unassembled WGS sequence"/>
</dbReference>
<reference evidence="1 2" key="1">
    <citation type="journal article" date="2014" name="Am. J. Bot.">
        <title>Genome assembly and annotation for red clover (Trifolium pratense; Fabaceae).</title>
        <authorList>
            <person name="Istvanek J."/>
            <person name="Jaros M."/>
            <person name="Krenek A."/>
            <person name="Repkova J."/>
        </authorList>
    </citation>
    <scope>NUCLEOTIDE SEQUENCE [LARGE SCALE GENOMIC DNA]</scope>
    <source>
        <strain evidence="2">cv. Tatra</strain>
        <tissue evidence="1">Young leaves</tissue>
    </source>
</reference>
<name>A0A2K3JZ67_TRIPR</name>
<organism evidence="1 2">
    <name type="scientific">Trifolium pratense</name>
    <name type="common">Red clover</name>
    <dbReference type="NCBI Taxonomy" id="57577"/>
    <lineage>
        <taxon>Eukaryota</taxon>
        <taxon>Viridiplantae</taxon>
        <taxon>Streptophyta</taxon>
        <taxon>Embryophyta</taxon>
        <taxon>Tracheophyta</taxon>
        <taxon>Spermatophyta</taxon>
        <taxon>Magnoliopsida</taxon>
        <taxon>eudicotyledons</taxon>
        <taxon>Gunneridae</taxon>
        <taxon>Pentapetalae</taxon>
        <taxon>rosids</taxon>
        <taxon>fabids</taxon>
        <taxon>Fabales</taxon>
        <taxon>Fabaceae</taxon>
        <taxon>Papilionoideae</taxon>
        <taxon>50 kb inversion clade</taxon>
        <taxon>NPAAA clade</taxon>
        <taxon>Hologalegina</taxon>
        <taxon>IRL clade</taxon>
        <taxon>Trifolieae</taxon>
        <taxon>Trifolium</taxon>
    </lineage>
</organism>
<gene>
    <name evidence="1" type="ORF">L195_g051372</name>
</gene>
<reference evidence="1 2" key="2">
    <citation type="journal article" date="2017" name="Front. Plant Sci.">
        <title>Gene Classification and Mining of Molecular Markers Useful in Red Clover (Trifolium pratense) Breeding.</title>
        <authorList>
            <person name="Istvanek J."/>
            <person name="Dluhosova J."/>
            <person name="Dluhos P."/>
            <person name="Patkova L."/>
            <person name="Nedelnik J."/>
            <person name="Repkova J."/>
        </authorList>
    </citation>
    <scope>NUCLEOTIDE SEQUENCE [LARGE SCALE GENOMIC DNA]</scope>
    <source>
        <strain evidence="2">cv. Tatra</strain>
        <tissue evidence="1">Young leaves</tissue>
    </source>
</reference>
<dbReference type="AlphaFoldDB" id="A0A2K3JZ67"/>
<protein>
    <submittedName>
        <fullName evidence="1">Uncharacterized protein</fullName>
    </submittedName>
</protein>
<dbReference type="EMBL" id="ASHM01080487">
    <property type="protein sequence ID" value="PNX59349.1"/>
    <property type="molecule type" value="Genomic_DNA"/>
</dbReference>
<proteinExistence type="predicted"/>
<sequence length="81" mass="8638">MLTVTAPRTMAKVTIITSVIITGLRLYEPLDGVGVFAVVPVDEADDEDVGGFIFDAFLKIAASGELGDKPKSSVTKIYIHI</sequence>
<accession>A0A2K3JZ67</accession>
<comment type="caution">
    <text evidence="1">The sequence shown here is derived from an EMBL/GenBank/DDBJ whole genome shotgun (WGS) entry which is preliminary data.</text>
</comment>
<feature type="non-terminal residue" evidence="1">
    <location>
        <position position="81"/>
    </location>
</feature>